<dbReference type="AlphaFoldDB" id="A0A1M5P6H7"/>
<dbReference type="InterPro" id="IPR003961">
    <property type="entry name" value="FN3_dom"/>
</dbReference>
<dbReference type="Proteomes" id="UP000184520">
    <property type="component" value="Unassembled WGS sequence"/>
</dbReference>
<gene>
    <name evidence="3" type="ORF">SAMN05216361_3468</name>
</gene>
<evidence type="ECO:0000313" key="3">
    <source>
        <dbReference type="EMBL" id="SHG96823.1"/>
    </source>
</evidence>
<dbReference type="PROSITE" id="PS50853">
    <property type="entry name" value="FN3"/>
    <property type="match status" value="4"/>
</dbReference>
<dbReference type="SUPFAM" id="SSF49265">
    <property type="entry name" value="Fibronectin type III"/>
    <property type="match status" value="4"/>
</dbReference>
<reference evidence="4" key="1">
    <citation type="submission" date="2016-11" db="EMBL/GenBank/DDBJ databases">
        <authorList>
            <person name="Varghese N."/>
            <person name="Submissions S."/>
        </authorList>
    </citation>
    <scope>NUCLEOTIDE SEQUENCE [LARGE SCALE GENOMIC DNA]</scope>
    <source>
        <strain evidence="4">CGMCC 1.8995</strain>
    </source>
</reference>
<feature type="domain" description="Fibronectin type-III" evidence="2">
    <location>
        <begin position="840"/>
        <end position="931"/>
    </location>
</feature>
<feature type="domain" description="Fibronectin type-III" evidence="2">
    <location>
        <begin position="262"/>
        <end position="361"/>
    </location>
</feature>
<dbReference type="InterPro" id="IPR013783">
    <property type="entry name" value="Ig-like_fold"/>
</dbReference>
<dbReference type="STRING" id="634436.SAMN05216361_3468"/>
<dbReference type="Gene3D" id="2.60.40.10">
    <property type="entry name" value="Immunoglobulins"/>
    <property type="match status" value="8"/>
</dbReference>
<dbReference type="OrthoDB" id="39703at2"/>
<organism evidence="3 4">
    <name type="scientific">Marisediminitalea aggregata</name>
    <dbReference type="NCBI Taxonomy" id="634436"/>
    <lineage>
        <taxon>Bacteria</taxon>
        <taxon>Pseudomonadati</taxon>
        <taxon>Pseudomonadota</taxon>
        <taxon>Gammaproteobacteria</taxon>
        <taxon>Alteromonadales</taxon>
        <taxon>Alteromonadaceae</taxon>
        <taxon>Marisediminitalea</taxon>
    </lineage>
</organism>
<evidence type="ECO:0000313" key="4">
    <source>
        <dbReference type="Proteomes" id="UP000184520"/>
    </source>
</evidence>
<protein>
    <submittedName>
        <fullName evidence="3">Fibronectin type 3 domain-containing protein</fullName>
    </submittedName>
</protein>
<keyword evidence="1" id="KW-0677">Repeat</keyword>
<accession>A0A1M5P6H7</accession>
<dbReference type="RefSeq" id="WP_073324402.1">
    <property type="nucleotide sequence ID" value="NZ_FQWD01000005.1"/>
</dbReference>
<dbReference type="PANTHER" id="PTHR13817">
    <property type="entry name" value="TITIN"/>
    <property type="match status" value="1"/>
</dbReference>
<dbReference type="SMART" id="SM00060">
    <property type="entry name" value="FN3"/>
    <property type="match status" value="7"/>
</dbReference>
<proteinExistence type="predicted"/>
<feature type="domain" description="Fibronectin type-III" evidence="2">
    <location>
        <begin position="740"/>
        <end position="839"/>
    </location>
</feature>
<dbReference type="InterPro" id="IPR036116">
    <property type="entry name" value="FN3_sf"/>
</dbReference>
<dbReference type="CDD" id="cd00063">
    <property type="entry name" value="FN3"/>
    <property type="match status" value="4"/>
</dbReference>
<name>A0A1M5P6H7_9ALTE</name>
<dbReference type="EMBL" id="FQWD01000005">
    <property type="protein sequence ID" value="SHG96823.1"/>
    <property type="molecule type" value="Genomic_DNA"/>
</dbReference>
<dbReference type="Gene3D" id="3.40.50.10610">
    <property type="entry name" value="ABC-type transport auxiliary lipoprotein component"/>
    <property type="match status" value="1"/>
</dbReference>
<keyword evidence="4" id="KW-1185">Reference proteome</keyword>
<feature type="domain" description="Fibronectin type-III" evidence="2">
    <location>
        <begin position="552"/>
        <end position="647"/>
    </location>
</feature>
<dbReference type="PANTHER" id="PTHR13817:SF166">
    <property type="entry name" value="NEURONAL IGCAM-RELATED"/>
    <property type="match status" value="1"/>
</dbReference>
<evidence type="ECO:0000259" key="2">
    <source>
        <dbReference type="PROSITE" id="PS50853"/>
    </source>
</evidence>
<dbReference type="Pfam" id="PF00041">
    <property type="entry name" value="fn3"/>
    <property type="match status" value="1"/>
</dbReference>
<dbReference type="InterPro" id="IPR050964">
    <property type="entry name" value="Striated_Muscle_Regulatory"/>
</dbReference>
<sequence length="935" mass="102995">MRGVVNRLLVLVMLCIPAVVQGKTSLALFNLTPASIDAIGLDGDLLFSMRKELERTQTYQLLSRRQMEDGLYRIGGAQVADTDQVISYGNDLGVNFILTGTIDIKRATIIVDFKLVDVSNSREAAIWQESFLTQGELVSRASEIVASLERRIRKAQSLKPESSSAASALTEFRGTAQGEQVVLEWKTNELGPVFYYNLYRGESATGPFEFVESTTEPKYVDTRVPQSGTYFYRLDIILETGEEVDGGMLARASISKTEVATDVTAPAILSHQVFVNGVSLDFVPSIANKEKTAAYQVYYRETGGSWQLAVKVEDTGKINYSVTAVNILEADTQYEFAVTTVTASGKESAKSSPVQITSAPSVTLSVDDVVLTREVRLSWQPVANEYGIKVYRRETGADDWRVVGEAASGHGGQYTDTKALSDGVSYEYAITLFDRLSESAYTNTVQKTTKKLPAPAEFTVSGGVKSVHLYWSEVPDNDVTGYRIFRTQDALTPDTMLEELADVSGKSKTQFVDGVDNSKPLLDGEEYHYLVVATNKFGGVGVVSQTQTAKTKPRPDQASSPTLTVEDSQITVSWQPSNEVDIKQYRLYRRWNNGNWLQIASVPASESAFIDSDLKPYAQTAYYVVAEDKDGLLSDPSDYAVAKSPDAIALQVARDGELRRTDLSWSQHRNIDGYRLYRRLQGSNGWKLVKNITTPSITQFSDDDRRNLADGVTYEYALTALDGDTETEQSNIVSATTKPVPQPPSQFQAASGEVKKVTLSWVPLTDADVKGYKIYRKDGNDFDLLETIDSRTSGRFVDEGNFFKKLKDGTQYEYRIVAYNRYDAIGPTSDSVVAETKPVPTRVENVVASESVPNVVLQWQANPESDIDYYQVYRGSSCSSVRKLASVKNTSYVDADVSGGRSYCYRISAVDTDELEGTTSSSVEISTTAVPEGGQ</sequence>
<evidence type="ECO:0000256" key="1">
    <source>
        <dbReference type="ARBA" id="ARBA00022737"/>
    </source>
</evidence>